<dbReference type="Pfam" id="PF14273">
    <property type="entry name" value="DUF4360"/>
    <property type="match status" value="1"/>
</dbReference>
<accession>A0AAD4FB27</accession>
<dbReference type="Proteomes" id="UP001197093">
    <property type="component" value="Unassembled WGS sequence"/>
</dbReference>
<reference evidence="1" key="1">
    <citation type="submission" date="2023-02" db="EMBL/GenBank/DDBJ databases">
        <authorList>
            <person name="Palmer J.M."/>
        </authorList>
    </citation>
    <scope>NUCLEOTIDE SEQUENCE</scope>
    <source>
        <strain evidence="1">FW57</strain>
    </source>
</reference>
<gene>
    <name evidence="1" type="ORF">NEMBOFW57_004069</name>
</gene>
<organism evidence="1 2">
    <name type="scientific">Staphylotrichum longicolle</name>
    <dbReference type="NCBI Taxonomy" id="669026"/>
    <lineage>
        <taxon>Eukaryota</taxon>
        <taxon>Fungi</taxon>
        <taxon>Dikarya</taxon>
        <taxon>Ascomycota</taxon>
        <taxon>Pezizomycotina</taxon>
        <taxon>Sordariomycetes</taxon>
        <taxon>Sordariomycetidae</taxon>
        <taxon>Sordariales</taxon>
        <taxon>Chaetomiaceae</taxon>
        <taxon>Staphylotrichum</taxon>
    </lineage>
</organism>
<dbReference type="AlphaFoldDB" id="A0AAD4FB27"/>
<comment type="caution">
    <text evidence="1">The sequence shown here is derived from an EMBL/GenBank/DDBJ whole genome shotgun (WGS) entry which is preliminary data.</text>
</comment>
<protein>
    <submittedName>
        <fullName evidence="1">Uncharacterized protein</fullName>
    </submittedName>
</protein>
<dbReference type="EMBL" id="JAHCVI010000001">
    <property type="protein sequence ID" value="KAG7294008.1"/>
    <property type="molecule type" value="Genomic_DNA"/>
</dbReference>
<name>A0AAD4FB27_9PEZI</name>
<proteinExistence type="predicted"/>
<evidence type="ECO:0000313" key="2">
    <source>
        <dbReference type="Proteomes" id="UP001197093"/>
    </source>
</evidence>
<sequence length="172" mass="17657">MSSSALRHGRWLPPGSFSTLIDSAAVSAKASFDVFTIQAGGNVPVINKNLGCDVSITVSFPGSCKQAVLKTRTDAYVLLAQDAGATAKVSTPFSLSGGSIGASPPDLVYNSLAGQNNEVDIGRTYDVAISATGTTATFVAHLDIFLNAPDATLISQTTLDGFGLLISQEGLC</sequence>
<keyword evidence="2" id="KW-1185">Reference proteome</keyword>
<dbReference type="InterPro" id="IPR025649">
    <property type="entry name" value="DUF4360"/>
</dbReference>
<evidence type="ECO:0000313" key="1">
    <source>
        <dbReference type="EMBL" id="KAG7294008.1"/>
    </source>
</evidence>